<organism evidence="1 2">
    <name type="scientific">Plakobranchus ocellatus</name>
    <dbReference type="NCBI Taxonomy" id="259542"/>
    <lineage>
        <taxon>Eukaryota</taxon>
        <taxon>Metazoa</taxon>
        <taxon>Spiralia</taxon>
        <taxon>Lophotrochozoa</taxon>
        <taxon>Mollusca</taxon>
        <taxon>Gastropoda</taxon>
        <taxon>Heterobranchia</taxon>
        <taxon>Euthyneura</taxon>
        <taxon>Panpulmonata</taxon>
        <taxon>Sacoglossa</taxon>
        <taxon>Placobranchoidea</taxon>
        <taxon>Plakobranchidae</taxon>
        <taxon>Plakobranchus</taxon>
    </lineage>
</organism>
<evidence type="ECO:0000313" key="1">
    <source>
        <dbReference type="EMBL" id="GFO37917.1"/>
    </source>
</evidence>
<comment type="caution">
    <text evidence="1">The sequence shown here is derived from an EMBL/GenBank/DDBJ whole genome shotgun (WGS) entry which is preliminary data.</text>
</comment>
<reference evidence="1 2" key="1">
    <citation type="journal article" date="2021" name="Elife">
        <title>Chloroplast acquisition without the gene transfer in kleptoplastic sea slugs, Plakobranchus ocellatus.</title>
        <authorList>
            <person name="Maeda T."/>
            <person name="Takahashi S."/>
            <person name="Yoshida T."/>
            <person name="Shimamura S."/>
            <person name="Takaki Y."/>
            <person name="Nagai Y."/>
            <person name="Toyoda A."/>
            <person name="Suzuki Y."/>
            <person name="Arimoto A."/>
            <person name="Ishii H."/>
            <person name="Satoh N."/>
            <person name="Nishiyama T."/>
            <person name="Hasebe M."/>
            <person name="Maruyama T."/>
            <person name="Minagawa J."/>
            <person name="Obokata J."/>
            <person name="Shigenobu S."/>
        </authorList>
    </citation>
    <scope>NUCLEOTIDE SEQUENCE [LARGE SCALE GENOMIC DNA]</scope>
</reference>
<keyword evidence="2" id="KW-1185">Reference proteome</keyword>
<evidence type="ECO:0000313" key="2">
    <source>
        <dbReference type="Proteomes" id="UP000735302"/>
    </source>
</evidence>
<proteinExistence type="predicted"/>
<dbReference type="AlphaFoldDB" id="A0AAV4D188"/>
<dbReference type="Proteomes" id="UP000735302">
    <property type="component" value="Unassembled WGS sequence"/>
</dbReference>
<gene>
    <name evidence="1" type="ORF">PoB_006442200</name>
</gene>
<name>A0AAV4D188_9GAST</name>
<dbReference type="EMBL" id="BLXT01007308">
    <property type="protein sequence ID" value="GFO37917.1"/>
    <property type="molecule type" value="Genomic_DNA"/>
</dbReference>
<protein>
    <submittedName>
        <fullName evidence="1">Uncharacterized protein</fullName>
    </submittedName>
</protein>
<sequence length="88" mass="10137">MGRNLLSECKAKRRLECEVFLFFHHHHNINFCRLVRAILTSCVDEKMSAGSRLRPGSVLVYYTYFNGPGQLSESWPCYVWPGPGPPYT</sequence>
<accession>A0AAV4D188</accession>